<keyword evidence="3" id="KW-0808">Transferase</keyword>
<dbReference type="InterPro" id="IPR029045">
    <property type="entry name" value="ClpP/crotonase-like_dom_sf"/>
</dbReference>
<dbReference type="Proteomes" id="UP000824205">
    <property type="component" value="Unassembled WGS sequence"/>
</dbReference>
<dbReference type="GO" id="GO:0004658">
    <property type="term" value="F:propionyl-CoA carboxylase activity"/>
    <property type="evidence" value="ECO:0007669"/>
    <property type="project" value="TreeGrafter"/>
</dbReference>
<evidence type="ECO:0000313" key="4">
    <source>
        <dbReference type="Proteomes" id="UP000824205"/>
    </source>
</evidence>
<dbReference type="PROSITE" id="PS50989">
    <property type="entry name" value="COA_CT_CTER"/>
    <property type="match status" value="1"/>
</dbReference>
<dbReference type="Pfam" id="PF01039">
    <property type="entry name" value="Carboxyl_trans"/>
    <property type="match status" value="1"/>
</dbReference>
<protein>
    <submittedName>
        <fullName evidence="3">Carboxyl transferase</fullName>
    </submittedName>
</protein>
<feature type="domain" description="CoA carboxyltransferase C-terminal" evidence="2">
    <location>
        <begin position="207"/>
        <end position="423"/>
    </location>
</feature>
<reference evidence="3" key="1">
    <citation type="journal article" date="2021" name="PeerJ">
        <title>Extensive microbial diversity within the chicken gut microbiome revealed by metagenomics and culture.</title>
        <authorList>
            <person name="Gilroy R."/>
            <person name="Ravi A."/>
            <person name="Getino M."/>
            <person name="Pursley I."/>
            <person name="Horton D.L."/>
            <person name="Alikhan N.F."/>
            <person name="Baker D."/>
            <person name="Gharbi K."/>
            <person name="Hall N."/>
            <person name="Watson M."/>
            <person name="Adriaenssens E.M."/>
            <person name="Foster-Nyarko E."/>
            <person name="Jarju S."/>
            <person name="Secka A."/>
            <person name="Antonio M."/>
            <person name="Oren A."/>
            <person name="Chaudhuri R.R."/>
            <person name="La Ragione R."/>
            <person name="Hildebrand F."/>
            <person name="Pallen M.J."/>
        </authorList>
    </citation>
    <scope>NUCLEOTIDE SEQUENCE</scope>
    <source>
        <strain evidence="3">421</strain>
    </source>
</reference>
<dbReference type="PANTHER" id="PTHR43842:SF2">
    <property type="entry name" value="PROPIONYL-COA CARBOXYLASE BETA CHAIN, MITOCHONDRIAL"/>
    <property type="match status" value="1"/>
</dbReference>
<feature type="domain" description="CoA carboxyltransferase N-terminal" evidence="1">
    <location>
        <begin position="1"/>
        <end position="152"/>
    </location>
</feature>
<evidence type="ECO:0000313" key="3">
    <source>
        <dbReference type="EMBL" id="HIW86351.1"/>
    </source>
</evidence>
<dbReference type="GO" id="GO:0016740">
    <property type="term" value="F:transferase activity"/>
    <property type="evidence" value="ECO:0007669"/>
    <property type="project" value="UniProtKB-KW"/>
</dbReference>
<dbReference type="SUPFAM" id="SSF52096">
    <property type="entry name" value="ClpP/crotonase"/>
    <property type="match status" value="2"/>
</dbReference>
<evidence type="ECO:0000259" key="2">
    <source>
        <dbReference type="PROSITE" id="PS50989"/>
    </source>
</evidence>
<accession>A0A9D1RGX0</accession>
<dbReference type="InterPro" id="IPR011762">
    <property type="entry name" value="COA_CT_N"/>
</dbReference>
<evidence type="ECO:0000259" key="1">
    <source>
        <dbReference type="PROSITE" id="PS50980"/>
    </source>
</evidence>
<sequence>MSELAIKDTEARKRLVSLFDDGIFTEIDAFAKSSNGDVEAAAGFGTVNGAPVYAFSQDVSVNGGSVSVAQCAKIKKIYDLAAKTGCPVVGIYDSNGMSLKEGFEGLSAYGEIVKASTRVSGVVPQISVIAGAAVGTTALIAGMADVVVAVKEADFYVTAPSEITAEECAKEGTVDILADDFDSAVNAVKELITLIPSNNLSIPPVYDFTDPASAADTGATASQIIAACADEGSVLELKALYAQNCITALATVAGSTVGFIGYDGKSVCPSCAYKAEAFVKLCDAFNIPIVTLLNADGLRKERENQMLIAAEKLTAAYASATCPKLSVITGNAVGAAYIMLAGRGSNADLVYAWDTSVVSPLDTKAAVAFLYNDRLANGENREALEKEYEDTLASPFTAAACGAVDDVFVPAETRAKIIAALDVLAGKRETTLPRKHSVK</sequence>
<dbReference type="InterPro" id="IPR011763">
    <property type="entry name" value="COA_CT_C"/>
</dbReference>
<dbReference type="GO" id="GO:0009317">
    <property type="term" value="C:acetyl-CoA carboxylase complex"/>
    <property type="evidence" value="ECO:0007669"/>
    <property type="project" value="TreeGrafter"/>
</dbReference>
<dbReference type="InterPro" id="IPR034733">
    <property type="entry name" value="AcCoA_carboxyl_beta"/>
</dbReference>
<dbReference type="PROSITE" id="PS50980">
    <property type="entry name" value="COA_CT_NTER"/>
    <property type="match status" value="1"/>
</dbReference>
<dbReference type="PANTHER" id="PTHR43842">
    <property type="entry name" value="PROPIONYL-COA CARBOXYLASE BETA CHAIN"/>
    <property type="match status" value="1"/>
</dbReference>
<dbReference type="Gene3D" id="3.90.226.10">
    <property type="entry name" value="2-enoyl-CoA Hydratase, Chain A, domain 1"/>
    <property type="match status" value="2"/>
</dbReference>
<reference evidence="3" key="2">
    <citation type="submission" date="2021-04" db="EMBL/GenBank/DDBJ databases">
        <authorList>
            <person name="Gilroy R."/>
        </authorList>
    </citation>
    <scope>NUCLEOTIDE SEQUENCE</scope>
    <source>
        <strain evidence="3">421</strain>
    </source>
</reference>
<organism evidence="3 4">
    <name type="scientific">Candidatus Eubacterium faecipullorum</name>
    <dbReference type="NCBI Taxonomy" id="2838571"/>
    <lineage>
        <taxon>Bacteria</taxon>
        <taxon>Bacillati</taxon>
        <taxon>Bacillota</taxon>
        <taxon>Clostridia</taxon>
        <taxon>Eubacteriales</taxon>
        <taxon>Eubacteriaceae</taxon>
        <taxon>Eubacterium</taxon>
    </lineage>
</organism>
<dbReference type="EMBL" id="DXGE01000033">
    <property type="protein sequence ID" value="HIW86351.1"/>
    <property type="molecule type" value="Genomic_DNA"/>
</dbReference>
<dbReference type="AlphaFoldDB" id="A0A9D1RGX0"/>
<name>A0A9D1RGX0_9FIRM</name>
<proteinExistence type="predicted"/>
<gene>
    <name evidence="3" type="ORF">IAA48_07645</name>
</gene>
<dbReference type="InterPro" id="IPR051047">
    <property type="entry name" value="AccD/PCCB"/>
</dbReference>
<comment type="caution">
    <text evidence="3">The sequence shown here is derived from an EMBL/GenBank/DDBJ whole genome shotgun (WGS) entry which is preliminary data.</text>
</comment>